<accession>A0A6I4IVN4</accession>
<sequence length="392" mass="45685">MITFKHLFSKKIDFDLNSLINGERYDASKKTIVFISNAIPTYDKDSGSNRLKEIILAYVQLGYNCFLTFTSSENDNNYIEFFKNEEVILFSELKNKQTTLSFLKAIPKVDFIWFYGPNTLKRHFQYVHKTIPEATTLYDMVDIHFLRYKRAIELNPKRISLKKRYKKYFHIETVVAKKVALVITISEQEKEFMRTYIAAHKMKTISNIHYPKISLQETLPFEERKNILFIGSTHTPNIDALYFLFEKIMPKVWEKLPEIVVDVIGNLNTEINDIVHPNFIFHGYIPEIETFFTSSKFMVVPLRYGAGVKGKIGQSFEYYLPLITTAIGAEGMFLEHGKNALIASTEEDFANEIIRLYNDKNLWLQLQSHSEESLTPFSRATLQKTLLSIDQL</sequence>
<dbReference type="GO" id="GO:0016740">
    <property type="term" value="F:transferase activity"/>
    <property type="evidence" value="ECO:0007669"/>
    <property type="project" value="UniProtKB-KW"/>
</dbReference>
<gene>
    <name evidence="1" type="ORF">GOQ30_17465</name>
</gene>
<dbReference type="AlphaFoldDB" id="A0A6I4IVN4"/>
<dbReference type="SUPFAM" id="SSF53756">
    <property type="entry name" value="UDP-Glycosyltransferase/glycogen phosphorylase"/>
    <property type="match status" value="1"/>
</dbReference>
<dbReference type="Proteomes" id="UP000431264">
    <property type="component" value="Unassembled WGS sequence"/>
</dbReference>
<reference evidence="2" key="1">
    <citation type="submission" date="2019-05" db="EMBL/GenBank/DDBJ databases">
        <title>Flavobacterium profundi sp. nov., isolated from a deep-sea seamount.</title>
        <authorList>
            <person name="Zhang D.-C."/>
        </authorList>
    </citation>
    <scope>NUCLEOTIDE SEQUENCE [LARGE SCALE GENOMIC DNA]</scope>
    <source>
        <strain evidence="2">TP390</strain>
    </source>
</reference>
<evidence type="ECO:0000313" key="2">
    <source>
        <dbReference type="Proteomes" id="UP000431264"/>
    </source>
</evidence>
<organism evidence="1 2">
    <name type="scientific">Flavobacterium profundi</name>
    <dbReference type="NCBI Taxonomy" id="1774945"/>
    <lineage>
        <taxon>Bacteria</taxon>
        <taxon>Pseudomonadati</taxon>
        <taxon>Bacteroidota</taxon>
        <taxon>Flavobacteriia</taxon>
        <taxon>Flavobacteriales</taxon>
        <taxon>Flavobacteriaceae</taxon>
        <taxon>Flavobacterium</taxon>
    </lineage>
</organism>
<name>A0A6I4IVN4_9FLAO</name>
<proteinExistence type="predicted"/>
<dbReference type="OrthoDB" id="9807209at2"/>
<evidence type="ECO:0000313" key="1">
    <source>
        <dbReference type="EMBL" id="MVO10964.1"/>
    </source>
</evidence>
<comment type="caution">
    <text evidence="1">The sequence shown here is derived from an EMBL/GenBank/DDBJ whole genome shotgun (WGS) entry which is preliminary data.</text>
</comment>
<keyword evidence="1" id="KW-0808">Transferase</keyword>
<dbReference type="EMBL" id="WQLW01000018">
    <property type="protein sequence ID" value="MVO10964.1"/>
    <property type="molecule type" value="Genomic_DNA"/>
</dbReference>
<dbReference type="PANTHER" id="PTHR12526">
    <property type="entry name" value="GLYCOSYLTRANSFERASE"/>
    <property type="match status" value="1"/>
</dbReference>
<protein>
    <submittedName>
        <fullName evidence="1">Glycosyltransferase</fullName>
    </submittedName>
</protein>
<keyword evidence="2" id="KW-1185">Reference proteome</keyword>
<dbReference type="Gene3D" id="3.40.50.2000">
    <property type="entry name" value="Glycogen Phosphorylase B"/>
    <property type="match status" value="1"/>
</dbReference>
<dbReference type="PANTHER" id="PTHR12526:SF630">
    <property type="entry name" value="GLYCOSYLTRANSFERASE"/>
    <property type="match status" value="1"/>
</dbReference>
<dbReference type="Pfam" id="PF13692">
    <property type="entry name" value="Glyco_trans_1_4"/>
    <property type="match status" value="1"/>
</dbReference>
<dbReference type="RefSeq" id="WP_140999382.1">
    <property type="nucleotide sequence ID" value="NZ_VDCZ01000018.1"/>
</dbReference>